<proteinExistence type="predicted"/>
<name>X1UXK2_9ZZZZ</name>
<evidence type="ECO:0000313" key="1">
    <source>
        <dbReference type="EMBL" id="GAJ22238.1"/>
    </source>
</evidence>
<dbReference type="EMBL" id="BARW01038363">
    <property type="protein sequence ID" value="GAJ22238.1"/>
    <property type="molecule type" value="Genomic_DNA"/>
</dbReference>
<protein>
    <submittedName>
        <fullName evidence="1">Uncharacterized protein</fullName>
    </submittedName>
</protein>
<feature type="non-terminal residue" evidence="1">
    <location>
        <position position="65"/>
    </location>
</feature>
<comment type="caution">
    <text evidence="1">The sequence shown here is derived from an EMBL/GenBank/DDBJ whole genome shotgun (WGS) entry which is preliminary data.</text>
</comment>
<organism evidence="1">
    <name type="scientific">marine sediment metagenome</name>
    <dbReference type="NCBI Taxonomy" id="412755"/>
    <lineage>
        <taxon>unclassified sequences</taxon>
        <taxon>metagenomes</taxon>
        <taxon>ecological metagenomes</taxon>
    </lineage>
</organism>
<accession>X1UXK2</accession>
<gene>
    <name evidence="1" type="ORF">S12H4_58906</name>
</gene>
<sequence>MRACTRSLLVTILLVIGFLGYAPNNECGHNLYVSDYSQDKGEDYQETAVPGESVSSEIVLKNPTF</sequence>
<dbReference type="AlphaFoldDB" id="X1UXK2"/>
<reference evidence="1" key="1">
    <citation type="journal article" date="2014" name="Front. Microbiol.">
        <title>High frequency of phylogenetically diverse reductive dehalogenase-homologous genes in deep subseafloor sedimentary metagenomes.</title>
        <authorList>
            <person name="Kawai M."/>
            <person name="Futagami T."/>
            <person name="Toyoda A."/>
            <person name="Takaki Y."/>
            <person name="Nishi S."/>
            <person name="Hori S."/>
            <person name="Arai W."/>
            <person name="Tsubouchi T."/>
            <person name="Morono Y."/>
            <person name="Uchiyama I."/>
            <person name="Ito T."/>
            <person name="Fujiyama A."/>
            <person name="Inagaki F."/>
            <person name="Takami H."/>
        </authorList>
    </citation>
    <scope>NUCLEOTIDE SEQUENCE</scope>
    <source>
        <strain evidence="1">Expedition CK06-06</strain>
    </source>
</reference>